<dbReference type="AlphaFoldDB" id="X1P9G0"/>
<dbReference type="PANTHER" id="PTHR42659">
    <property type="entry name" value="XANTHINE DEHYDROGENASE SUBUNIT C-RELATED"/>
    <property type="match status" value="1"/>
</dbReference>
<dbReference type="PROSITE" id="PS51387">
    <property type="entry name" value="FAD_PCMH"/>
    <property type="match status" value="1"/>
</dbReference>
<sequence>MKRELKYFTPTSIEQAISLLSEYGEKSRIIAGGTDLLAQMKKEIVLPDVLINVKGIRDLDYIDYDETAGLRIG</sequence>
<proteinExistence type="predicted"/>
<keyword evidence="2" id="KW-0274">FAD</keyword>
<evidence type="ECO:0000256" key="2">
    <source>
        <dbReference type="ARBA" id="ARBA00022827"/>
    </source>
</evidence>
<keyword evidence="3" id="KW-0560">Oxidoreductase</keyword>
<name>X1P9G0_9ZZZZ</name>
<dbReference type="Pfam" id="PF00941">
    <property type="entry name" value="FAD_binding_5"/>
    <property type="match status" value="1"/>
</dbReference>
<dbReference type="EMBL" id="BARV01027296">
    <property type="protein sequence ID" value="GAI35670.1"/>
    <property type="molecule type" value="Genomic_DNA"/>
</dbReference>
<evidence type="ECO:0000256" key="1">
    <source>
        <dbReference type="ARBA" id="ARBA00022630"/>
    </source>
</evidence>
<accession>X1P9G0</accession>
<dbReference type="PANTHER" id="PTHR42659:SF2">
    <property type="entry name" value="XANTHINE DEHYDROGENASE SUBUNIT C-RELATED"/>
    <property type="match status" value="1"/>
</dbReference>
<evidence type="ECO:0000313" key="5">
    <source>
        <dbReference type="EMBL" id="GAI35670.1"/>
    </source>
</evidence>
<dbReference type="InterPro" id="IPR016167">
    <property type="entry name" value="FAD-bd_PCMH_sub1"/>
</dbReference>
<protein>
    <recommendedName>
        <fullName evidence="4">FAD-binding PCMH-type domain-containing protein</fullName>
    </recommendedName>
</protein>
<feature type="domain" description="FAD-binding PCMH-type" evidence="4">
    <location>
        <begin position="1"/>
        <end position="73"/>
    </location>
</feature>
<dbReference type="InterPro" id="IPR051312">
    <property type="entry name" value="Diverse_Substr_Oxidored"/>
</dbReference>
<dbReference type="InterPro" id="IPR016166">
    <property type="entry name" value="FAD-bd_PCMH"/>
</dbReference>
<evidence type="ECO:0000256" key="3">
    <source>
        <dbReference type="ARBA" id="ARBA00023002"/>
    </source>
</evidence>
<organism evidence="5">
    <name type="scientific">marine sediment metagenome</name>
    <dbReference type="NCBI Taxonomy" id="412755"/>
    <lineage>
        <taxon>unclassified sequences</taxon>
        <taxon>metagenomes</taxon>
        <taxon>ecological metagenomes</taxon>
    </lineage>
</organism>
<gene>
    <name evidence="5" type="ORF">S06H3_43944</name>
</gene>
<reference evidence="5" key="1">
    <citation type="journal article" date="2014" name="Front. Microbiol.">
        <title>High frequency of phylogenetically diverse reductive dehalogenase-homologous genes in deep subseafloor sedimentary metagenomes.</title>
        <authorList>
            <person name="Kawai M."/>
            <person name="Futagami T."/>
            <person name="Toyoda A."/>
            <person name="Takaki Y."/>
            <person name="Nishi S."/>
            <person name="Hori S."/>
            <person name="Arai W."/>
            <person name="Tsubouchi T."/>
            <person name="Morono Y."/>
            <person name="Uchiyama I."/>
            <person name="Ito T."/>
            <person name="Fujiyama A."/>
            <person name="Inagaki F."/>
            <person name="Takami H."/>
        </authorList>
    </citation>
    <scope>NUCLEOTIDE SEQUENCE</scope>
    <source>
        <strain evidence="5">Expedition CK06-06</strain>
    </source>
</reference>
<dbReference type="SUPFAM" id="SSF56176">
    <property type="entry name" value="FAD-binding/transporter-associated domain-like"/>
    <property type="match status" value="1"/>
</dbReference>
<dbReference type="InterPro" id="IPR036318">
    <property type="entry name" value="FAD-bd_PCMH-like_sf"/>
</dbReference>
<comment type="caution">
    <text evidence="5">The sequence shown here is derived from an EMBL/GenBank/DDBJ whole genome shotgun (WGS) entry which is preliminary data.</text>
</comment>
<dbReference type="GO" id="GO:0016491">
    <property type="term" value="F:oxidoreductase activity"/>
    <property type="evidence" value="ECO:0007669"/>
    <property type="project" value="UniProtKB-KW"/>
</dbReference>
<evidence type="ECO:0000259" key="4">
    <source>
        <dbReference type="PROSITE" id="PS51387"/>
    </source>
</evidence>
<dbReference type="InterPro" id="IPR002346">
    <property type="entry name" value="Mopterin_DH_FAD-bd"/>
</dbReference>
<dbReference type="GO" id="GO:0071949">
    <property type="term" value="F:FAD binding"/>
    <property type="evidence" value="ECO:0007669"/>
    <property type="project" value="InterPro"/>
</dbReference>
<dbReference type="Gene3D" id="3.30.43.10">
    <property type="entry name" value="Uridine Diphospho-n-acetylenolpyruvylglucosamine Reductase, domain 2"/>
    <property type="match status" value="1"/>
</dbReference>
<keyword evidence="1" id="KW-0285">Flavoprotein</keyword>
<feature type="non-terminal residue" evidence="5">
    <location>
        <position position="73"/>
    </location>
</feature>